<evidence type="ECO:0000256" key="1">
    <source>
        <dbReference type="SAM" id="MobiDB-lite"/>
    </source>
</evidence>
<dbReference type="InParanoid" id="A0A2H3CHD9"/>
<dbReference type="AlphaFoldDB" id="A0A2H3CHD9"/>
<sequence length="171" mass="19480">MPSIHTAEEEDTTSPNNAQETPNDDPQPSRHPQRKPTRRVFGIQQRGFQAGGNDTFDYEQRFPEDKQYEELGPLARVWRTYLAECAGFDAEMLEGWRDGLDVLLVFAGLFSAVVTTFVIQTSQNLQINYGQVTAMLLFELTDVQRSGQRFSRQRCSSLRSYSLLGFSPHII</sequence>
<feature type="compositionally biased region" description="Polar residues" evidence="1">
    <location>
        <begin position="13"/>
        <end position="26"/>
    </location>
</feature>
<protein>
    <recommendedName>
        <fullName evidence="2">DUF6535 domain-containing protein</fullName>
    </recommendedName>
</protein>
<name>A0A2H3CHD9_ARMGA</name>
<proteinExistence type="predicted"/>
<evidence type="ECO:0000313" key="3">
    <source>
        <dbReference type="EMBL" id="PBK80764.1"/>
    </source>
</evidence>
<evidence type="ECO:0000259" key="2">
    <source>
        <dbReference type="Pfam" id="PF20153"/>
    </source>
</evidence>
<organism evidence="3 4">
    <name type="scientific">Armillaria gallica</name>
    <name type="common">Bulbous honey fungus</name>
    <name type="synonym">Armillaria bulbosa</name>
    <dbReference type="NCBI Taxonomy" id="47427"/>
    <lineage>
        <taxon>Eukaryota</taxon>
        <taxon>Fungi</taxon>
        <taxon>Dikarya</taxon>
        <taxon>Basidiomycota</taxon>
        <taxon>Agaricomycotina</taxon>
        <taxon>Agaricomycetes</taxon>
        <taxon>Agaricomycetidae</taxon>
        <taxon>Agaricales</taxon>
        <taxon>Marasmiineae</taxon>
        <taxon>Physalacriaceae</taxon>
        <taxon>Armillaria</taxon>
    </lineage>
</organism>
<keyword evidence="4" id="KW-1185">Reference proteome</keyword>
<dbReference type="InterPro" id="IPR045338">
    <property type="entry name" value="DUF6535"/>
</dbReference>
<accession>A0A2H3CHD9</accession>
<evidence type="ECO:0000313" key="4">
    <source>
        <dbReference type="Proteomes" id="UP000217790"/>
    </source>
</evidence>
<feature type="region of interest" description="Disordered" evidence="1">
    <location>
        <begin position="1"/>
        <end position="41"/>
    </location>
</feature>
<feature type="domain" description="DUF6535" evidence="2">
    <location>
        <begin position="78"/>
        <end position="151"/>
    </location>
</feature>
<dbReference type="Pfam" id="PF20153">
    <property type="entry name" value="DUF6535"/>
    <property type="match status" value="1"/>
</dbReference>
<gene>
    <name evidence="3" type="ORF">ARMGADRAFT_1091924</name>
</gene>
<dbReference type="OrthoDB" id="3235960at2759"/>
<reference evidence="4" key="1">
    <citation type="journal article" date="2017" name="Nat. Ecol. Evol.">
        <title>Genome expansion and lineage-specific genetic innovations in the forest pathogenic fungi Armillaria.</title>
        <authorList>
            <person name="Sipos G."/>
            <person name="Prasanna A.N."/>
            <person name="Walter M.C."/>
            <person name="O'Connor E."/>
            <person name="Balint B."/>
            <person name="Krizsan K."/>
            <person name="Kiss B."/>
            <person name="Hess J."/>
            <person name="Varga T."/>
            <person name="Slot J."/>
            <person name="Riley R."/>
            <person name="Boka B."/>
            <person name="Rigling D."/>
            <person name="Barry K."/>
            <person name="Lee J."/>
            <person name="Mihaltcheva S."/>
            <person name="LaButti K."/>
            <person name="Lipzen A."/>
            <person name="Waldron R."/>
            <person name="Moloney N.M."/>
            <person name="Sperisen C."/>
            <person name="Kredics L."/>
            <person name="Vagvoelgyi C."/>
            <person name="Patrignani A."/>
            <person name="Fitzpatrick D."/>
            <person name="Nagy I."/>
            <person name="Doyle S."/>
            <person name="Anderson J.B."/>
            <person name="Grigoriev I.V."/>
            <person name="Gueldener U."/>
            <person name="Muensterkoetter M."/>
            <person name="Nagy L.G."/>
        </authorList>
    </citation>
    <scope>NUCLEOTIDE SEQUENCE [LARGE SCALE GENOMIC DNA]</scope>
    <source>
        <strain evidence="4">Ar21-2</strain>
    </source>
</reference>
<dbReference type="Proteomes" id="UP000217790">
    <property type="component" value="Unassembled WGS sequence"/>
</dbReference>
<dbReference type="EMBL" id="KZ293740">
    <property type="protein sequence ID" value="PBK80764.1"/>
    <property type="molecule type" value="Genomic_DNA"/>
</dbReference>